<dbReference type="Pfam" id="PF00809">
    <property type="entry name" value="Pterin_bind"/>
    <property type="match status" value="1"/>
</dbReference>
<keyword evidence="4" id="KW-0460">Magnesium</keyword>
<comment type="pathway">
    <text evidence="4">Cofactor biosynthesis; tetrahydrofolate biosynthesis; 7,8-dihydrofolate from 2-amino-4-hydroxy-6-hydroxymethyl-7,8-dihydropteridine diphosphate and 4-aminobenzoate: step 1/2.</text>
</comment>
<accession>A0A846Z3F0</accession>
<evidence type="ECO:0000259" key="5">
    <source>
        <dbReference type="PROSITE" id="PS50972"/>
    </source>
</evidence>
<dbReference type="InterPro" id="IPR045031">
    <property type="entry name" value="DHP_synth-like"/>
</dbReference>
<evidence type="ECO:0000256" key="2">
    <source>
        <dbReference type="ARBA" id="ARBA00011738"/>
    </source>
</evidence>
<comment type="function">
    <text evidence="3">Has very low affinity for the DHPS substrate 6-hydroxymethyl-7,8-dihydropterin-pyrophosphate, but can bind the inhibitor dapsone. Seems to lack dihydropteroate synthase activity, and does probably not function in folate metabolism.</text>
</comment>
<reference evidence="6 7" key="1">
    <citation type="submission" date="2020-04" db="EMBL/GenBank/DDBJ databases">
        <title>MicrobeNet Type strains.</title>
        <authorList>
            <person name="Nicholson A.C."/>
        </authorList>
    </citation>
    <scope>NUCLEOTIDE SEQUENCE [LARGE SCALE GENOMIC DNA]</scope>
    <source>
        <strain evidence="6 7">ATCC BAA-277</strain>
    </source>
</reference>
<organism evidence="6 7">
    <name type="scientific">Actinomadura latina</name>
    <dbReference type="NCBI Taxonomy" id="163603"/>
    <lineage>
        <taxon>Bacteria</taxon>
        <taxon>Bacillati</taxon>
        <taxon>Actinomycetota</taxon>
        <taxon>Actinomycetes</taxon>
        <taxon>Streptosporangiales</taxon>
        <taxon>Thermomonosporaceae</taxon>
        <taxon>Actinomadura</taxon>
    </lineage>
</organism>
<dbReference type="GO" id="GO:0046872">
    <property type="term" value="F:metal ion binding"/>
    <property type="evidence" value="ECO:0007669"/>
    <property type="project" value="UniProtKB-KW"/>
</dbReference>
<name>A0A846Z3F0_9ACTN</name>
<dbReference type="NCBIfam" id="TIGR01496">
    <property type="entry name" value="DHPS"/>
    <property type="match status" value="1"/>
</dbReference>
<dbReference type="GO" id="GO:0046656">
    <property type="term" value="P:folic acid biosynthetic process"/>
    <property type="evidence" value="ECO:0007669"/>
    <property type="project" value="UniProtKB-KW"/>
</dbReference>
<evidence type="ECO:0000256" key="1">
    <source>
        <dbReference type="ARBA" id="ARBA00009503"/>
    </source>
</evidence>
<evidence type="ECO:0000256" key="3">
    <source>
        <dbReference type="ARBA" id="ARBA00058850"/>
    </source>
</evidence>
<gene>
    <name evidence="6" type="primary">folP</name>
    <name evidence="6" type="ORF">HGB48_29660</name>
</gene>
<dbReference type="InterPro" id="IPR011005">
    <property type="entry name" value="Dihydropteroate_synth-like_sf"/>
</dbReference>
<dbReference type="UniPathway" id="UPA00077">
    <property type="reaction ID" value="UER00156"/>
</dbReference>
<keyword evidence="4" id="KW-0289">Folate biosynthesis</keyword>
<dbReference type="SUPFAM" id="SSF51717">
    <property type="entry name" value="Dihydropteroate synthetase-like"/>
    <property type="match status" value="1"/>
</dbReference>
<feature type="domain" description="Pterin-binding" evidence="5">
    <location>
        <begin position="19"/>
        <end position="272"/>
    </location>
</feature>
<evidence type="ECO:0000313" key="7">
    <source>
        <dbReference type="Proteomes" id="UP000579250"/>
    </source>
</evidence>
<dbReference type="PROSITE" id="PS50972">
    <property type="entry name" value="PTERIN_BINDING"/>
    <property type="match status" value="1"/>
</dbReference>
<comment type="cofactor">
    <cofactor evidence="4">
        <name>Mg(2+)</name>
        <dbReference type="ChEBI" id="CHEBI:18420"/>
    </cofactor>
</comment>
<dbReference type="EMBL" id="JAAXPI010000064">
    <property type="protein sequence ID" value="NKZ07870.1"/>
    <property type="molecule type" value="Genomic_DNA"/>
</dbReference>
<comment type="caution">
    <text evidence="6">The sequence shown here is derived from an EMBL/GenBank/DDBJ whole genome shotgun (WGS) entry which is preliminary data.</text>
</comment>
<dbReference type="InterPro" id="IPR000489">
    <property type="entry name" value="Pterin-binding_dom"/>
</dbReference>
<dbReference type="GO" id="GO:0046654">
    <property type="term" value="P:tetrahydrofolate biosynthetic process"/>
    <property type="evidence" value="ECO:0007669"/>
    <property type="project" value="UniProtKB-UniPathway"/>
</dbReference>
<dbReference type="FunFam" id="3.20.20.20:FF:000008">
    <property type="entry name" value="Dihydropteroate synthase"/>
    <property type="match status" value="1"/>
</dbReference>
<keyword evidence="4" id="KW-0479">Metal-binding</keyword>
<dbReference type="AlphaFoldDB" id="A0A846Z3F0"/>
<protein>
    <recommendedName>
        <fullName evidence="4">Dihydropteroate synthase</fullName>
        <shortName evidence="4">DHPS</shortName>
        <ecNumber evidence="4">2.5.1.15</ecNumber>
    </recommendedName>
    <alternativeName>
        <fullName evidence="4">Dihydropteroate pyrophosphorylase</fullName>
    </alternativeName>
</protein>
<evidence type="ECO:0000313" key="6">
    <source>
        <dbReference type="EMBL" id="NKZ07870.1"/>
    </source>
</evidence>
<proteinExistence type="inferred from homology"/>
<dbReference type="Gene3D" id="3.20.20.20">
    <property type="entry name" value="Dihydropteroate synthase-like"/>
    <property type="match status" value="1"/>
</dbReference>
<comment type="subunit">
    <text evidence="2">Homodimer.</text>
</comment>
<keyword evidence="7" id="KW-1185">Reference proteome</keyword>
<comment type="similarity">
    <text evidence="1 4">Belongs to the DHPS family.</text>
</comment>
<dbReference type="PANTHER" id="PTHR20941">
    <property type="entry name" value="FOLATE SYNTHESIS PROTEINS"/>
    <property type="match status" value="1"/>
</dbReference>
<dbReference type="EC" id="2.5.1.15" evidence="4"/>
<keyword evidence="4 6" id="KW-0808">Transferase</keyword>
<sequence>MTSPYVPPLRLNGRDIGPHAIMAVVNRTPDSFYDRGATYGFEAALDAVGRAVAAGADIVDIGGVKAGPGADVGVAEELRRVVDLVAAVRDRHPRVVISVDTWRAEVGEAVARAGADLLNDTWGGPDPHLAEVAAAHGIGLVCAHAGPLDPRTRPHRIGYGDVVADVIAHVTGEAERAAALGVRRDAILIDPAHDFGKNTRQSLEITRRLEEMTATGWPVLVAVSNKDFIGETLGRPVDKRGVGTMAVLGVSALLGARVFRVHDVPAARRALDAVSALTR</sequence>
<dbReference type="PROSITE" id="PS00793">
    <property type="entry name" value="DHPS_2"/>
    <property type="match status" value="1"/>
</dbReference>
<dbReference type="InterPro" id="IPR006390">
    <property type="entry name" value="DHP_synth_dom"/>
</dbReference>
<dbReference type="GO" id="GO:0005829">
    <property type="term" value="C:cytosol"/>
    <property type="evidence" value="ECO:0007669"/>
    <property type="project" value="TreeGrafter"/>
</dbReference>
<dbReference type="PROSITE" id="PS00792">
    <property type="entry name" value="DHPS_1"/>
    <property type="match status" value="1"/>
</dbReference>
<evidence type="ECO:0000256" key="4">
    <source>
        <dbReference type="RuleBase" id="RU361205"/>
    </source>
</evidence>
<comment type="function">
    <text evidence="4">Catalyzes the condensation of para-aminobenzoate (pABA) with 6-hydroxymethyl-7,8-dihydropterin diphosphate (DHPt-PP) to form 7,8-dihydropteroate (H2Pte), the immediate precursor of folate derivatives.</text>
</comment>
<dbReference type="GO" id="GO:0004156">
    <property type="term" value="F:dihydropteroate synthase activity"/>
    <property type="evidence" value="ECO:0007669"/>
    <property type="project" value="UniProtKB-EC"/>
</dbReference>
<dbReference type="PANTHER" id="PTHR20941:SF8">
    <property type="entry name" value="INACTIVE DIHYDROPTEROATE SYNTHASE 2"/>
    <property type="match status" value="1"/>
</dbReference>
<dbReference type="Proteomes" id="UP000579250">
    <property type="component" value="Unassembled WGS sequence"/>
</dbReference>
<dbReference type="RefSeq" id="WP_067637257.1">
    <property type="nucleotide sequence ID" value="NZ_JAAXPI010000064.1"/>
</dbReference>